<proteinExistence type="inferred from homology"/>
<dbReference type="Proteomes" id="UP001152885">
    <property type="component" value="Unassembled WGS sequence"/>
</dbReference>
<comment type="similarity">
    <text evidence="2 6">Belongs to the YIP1 family.</text>
</comment>
<feature type="compositionally biased region" description="Polar residues" evidence="7">
    <location>
        <begin position="33"/>
        <end position="53"/>
    </location>
</feature>
<feature type="transmembrane region" description="Helical" evidence="6">
    <location>
        <begin position="182"/>
        <end position="203"/>
    </location>
</feature>
<comment type="subcellular location">
    <subcellularLocation>
        <location evidence="6">Golgi apparatus membrane</location>
        <topology evidence="6">Multi-pass membrane protein</topology>
    </subcellularLocation>
    <subcellularLocation>
        <location evidence="1">Membrane</location>
        <topology evidence="1">Multi-pass membrane protein</topology>
    </subcellularLocation>
</comment>
<keyword evidence="5 6" id="KW-0472">Membrane</keyword>
<keyword evidence="4 6" id="KW-1133">Transmembrane helix</keyword>
<evidence type="ECO:0000256" key="1">
    <source>
        <dbReference type="ARBA" id="ARBA00004141"/>
    </source>
</evidence>
<dbReference type="AlphaFoldDB" id="A0A9W4TV02"/>
<evidence type="ECO:0000256" key="3">
    <source>
        <dbReference type="ARBA" id="ARBA00022692"/>
    </source>
</evidence>
<feature type="transmembrane region" description="Helical" evidence="6">
    <location>
        <begin position="149"/>
        <end position="170"/>
    </location>
</feature>
<sequence>MSYNNIRNQEPDLLGDDFILPDEEPTANPFNDPINSDAEQVPNSSTTNSKPQNNAQSHIFHISFYRQFFDLNSDDFFVKIKNSLNPLARIDFNEEQNVNELYGFVWITGTLIFLMFVSSTSSHLINEWLNGDKDKKFDYDFNLLNRSILLFYGYNVIVPILYNLITNWVYKFPENVSLIQVISIYGYTNVLWIPVTVINLIIISVNDSFSFMVNLIKWGIVLFGGFFTGLSNINKLMPVVTKNCLLLQDQNKRMLYSVIGFLILAHLIFTVLIKISFFGLN</sequence>
<dbReference type="GO" id="GO:0016192">
    <property type="term" value="P:vesicle-mediated transport"/>
    <property type="evidence" value="ECO:0007669"/>
    <property type="project" value="InterPro"/>
</dbReference>
<dbReference type="OrthoDB" id="10256463at2759"/>
<dbReference type="EMBL" id="CANTUO010000001">
    <property type="protein sequence ID" value="CAI5757107.1"/>
    <property type="molecule type" value="Genomic_DNA"/>
</dbReference>
<dbReference type="GO" id="GO:0031267">
    <property type="term" value="F:small GTPase binding"/>
    <property type="evidence" value="ECO:0007669"/>
    <property type="project" value="InterPro"/>
</dbReference>
<feature type="transmembrane region" description="Helical" evidence="6">
    <location>
        <begin position="215"/>
        <end position="233"/>
    </location>
</feature>
<evidence type="ECO:0000256" key="5">
    <source>
        <dbReference type="ARBA" id="ARBA00023136"/>
    </source>
</evidence>
<dbReference type="PANTHER" id="PTHR12822:SF2">
    <property type="entry name" value="PROTEIN YIPF"/>
    <property type="match status" value="1"/>
</dbReference>
<evidence type="ECO:0000259" key="8">
    <source>
        <dbReference type="Pfam" id="PF04893"/>
    </source>
</evidence>
<evidence type="ECO:0000313" key="10">
    <source>
        <dbReference type="Proteomes" id="UP001152885"/>
    </source>
</evidence>
<comment type="caution">
    <text evidence="9">The sequence shown here is derived from an EMBL/GenBank/DDBJ whole genome shotgun (WGS) entry which is preliminary data.</text>
</comment>
<feature type="region of interest" description="Disordered" evidence="7">
    <location>
        <begin position="25"/>
        <end position="53"/>
    </location>
</feature>
<organism evidence="9 10">
    <name type="scientific">Candida verbasci</name>
    <dbReference type="NCBI Taxonomy" id="1227364"/>
    <lineage>
        <taxon>Eukaryota</taxon>
        <taxon>Fungi</taxon>
        <taxon>Dikarya</taxon>
        <taxon>Ascomycota</taxon>
        <taxon>Saccharomycotina</taxon>
        <taxon>Pichiomycetes</taxon>
        <taxon>Debaryomycetaceae</taxon>
        <taxon>Candida/Lodderomyces clade</taxon>
        <taxon>Candida</taxon>
    </lineage>
</organism>
<dbReference type="PANTHER" id="PTHR12822">
    <property type="entry name" value="PROTEIN YIPF"/>
    <property type="match status" value="1"/>
</dbReference>
<evidence type="ECO:0000256" key="4">
    <source>
        <dbReference type="ARBA" id="ARBA00022989"/>
    </source>
</evidence>
<reference evidence="9" key="1">
    <citation type="submission" date="2022-12" db="EMBL/GenBank/DDBJ databases">
        <authorList>
            <person name="Brejova B."/>
        </authorList>
    </citation>
    <scope>NUCLEOTIDE SEQUENCE</scope>
</reference>
<evidence type="ECO:0000313" key="9">
    <source>
        <dbReference type="EMBL" id="CAI5757107.1"/>
    </source>
</evidence>
<feature type="transmembrane region" description="Helical" evidence="6">
    <location>
        <begin position="254"/>
        <end position="280"/>
    </location>
</feature>
<dbReference type="InterPro" id="IPR039765">
    <property type="entry name" value="Yip5/YIPF1/YIPF2"/>
</dbReference>
<evidence type="ECO:0000256" key="6">
    <source>
        <dbReference type="RuleBase" id="RU361264"/>
    </source>
</evidence>
<feature type="domain" description="Yip1" evidence="8">
    <location>
        <begin position="99"/>
        <end position="235"/>
    </location>
</feature>
<dbReference type="Pfam" id="PF04893">
    <property type="entry name" value="Yip1"/>
    <property type="match status" value="1"/>
</dbReference>
<keyword evidence="10" id="KW-1185">Reference proteome</keyword>
<dbReference type="InterPro" id="IPR006977">
    <property type="entry name" value="Yip1_dom"/>
</dbReference>
<dbReference type="GO" id="GO:0000139">
    <property type="term" value="C:Golgi membrane"/>
    <property type="evidence" value="ECO:0007669"/>
    <property type="project" value="UniProtKB-SubCell"/>
</dbReference>
<evidence type="ECO:0000256" key="2">
    <source>
        <dbReference type="ARBA" id="ARBA00010596"/>
    </source>
</evidence>
<accession>A0A9W4TV02</accession>
<evidence type="ECO:0000256" key="7">
    <source>
        <dbReference type="SAM" id="MobiDB-lite"/>
    </source>
</evidence>
<protein>
    <recommendedName>
        <fullName evidence="6">Protein YIP</fullName>
    </recommendedName>
</protein>
<name>A0A9W4TV02_9ASCO</name>
<feature type="transmembrane region" description="Helical" evidence="6">
    <location>
        <begin position="101"/>
        <end position="125"/>
    </location>
</feature>
<gene>
    <name evidence="9" type="ORF">CANVERA_P1624</name>
</gene>
<keyword evidence="3 6" id="KW-0812">Transmembrane</keyword>